<dbReference type="RefSeq" id="XP_046077354.1">
    <property type="nucleotide sequence ID" value="XM_046214709.1"/>
</dbReference>
<keyword evidence="2" id="KW-1185">Reference proteome</keyword>
<comment type="caution">
    <text evidence="1">The sequence shown here is derived from an EMBL/GenBank/DDBJ whole genome shotgun (WGS) entry which is preliminary data.</text>
</comment>
<evidence type="ECO:0000313" key="1">
    <source>
        <dbReference type="EMBL" id="KAH8704733.1"/>
    </source>
</evidence>
<name>A0AAD4KZG3_9EURO</name>
<reference evidence="1" key="1">
    <citation type="submission" date="2021-12" db="EMBL/GenBank/DDBJ databases">
        <title>Convergent genome expansion in fungi linked to evolution of root-endophyte symbiosis.</title>
        <authorList>
            <consortium name="DOE Joint Genome Institute"/>
            <person name="Ke Y.-H."/>
            <person name="Bonito G."/>
            <person name="Liao H.-L."/>
            <person name="Looney B."/>
            <person name="Rojas-Flechas A."/>
            <person name="Nash J."/>
            <person name="Hameed K."/>
            <person name="Schadt C."/>
            <person name="Martin F."/>
            <person name="Crous P.W."/>
            <person name="Miettinen O."/>
            <person name="Magnuson J.K."/>
            <person name="Labbe J."/>
            <person name="Jacobson D."/>
            <person name="Doktycz M.J."/>
            <person name="Veneault-Fourrey C."/>
            <person name="Kuo A."/>
            <person name="Mondo S."/>
            <person name="Calhoun S."/>
            <person name="Riley R."/>
            <person name="Ohm R."/>
            <person name="LaButti K."/>
            <person name="Andreopoulos B."/>
            <person name="Pangilinan J."/>
            <person name="Nolan M."/>
            <person name="Tritt A."/>
            <person name="Clum A."/>
            <person name="Lipzen A."/>
            <person name="Daum C."/>
            <person name="Barry K."/>
            <person name="Grigoriev I.V."/>
            <person name="Vilgalys R."/>
        </authorList>
    </citation>
    <scope>NUCLEOTIDE SEQUENCE</scope>
    <source>
        <strain evidence="1">PMI_201</strain>
    </source>
</reference>
<dbReference type="AlphaFoldDB" id="A0AAD4KZG3"/>
<protein>
    <submittedName>
        <fullName evidence="1">Uncharacterized protein</fullName>
    </submittedName>
</protein>
<proteinExistence type="predicted"/>
<gene>
    <name evidence="1" type="ORF">BGW36DRAFT_366086</name>
</gene>
<accession>A0AAD4KZG3</accession>
<dbReference type="EMBL" id="JAJTJA010000001">
    <property type="protein sequence ID" value="KAH8704733.1"/>
    <property type="molecule type" value="Genomic_DNA"/>
</dbReference>
<sequence length="100" mass="11246">MVLLVRVPLITISIWSILGLELLLPEDWLWPCLKFLCCGDESSEIHKADTDRAVPYRRMSACPEVLARKGYLSAAPRRSRIPDSAGPVCPDHNISLILYL</sequence>
<dbReference type="GeneID" id="70244996"/>
<evidence type="ECO:0000313" key="2">
    <source>
        <dbReference type="Proteomes" id="UP001201262"/>
    </source>
</evidence>
<dbReference type="Proteomes" id="UP001201262">
    <property type="component" value="Unassembled WGS sequence"/>
</dbReference>
<organism evidence="1 2">
    <name type="scientific">Talaromyces proteolyticus</name>
    <dbReference type="NCBI Taxonomy" id="1131652"/>
    <lineage>
        <taxon>Eukaryota</taxon>
        <taxon>Fungi</taxon>
        <taxon>Dikarya</taxon>
        <taxon>Ascomycota</taxon>
        <taxon>Pezizomycotina</taxon>
        <taxon>Eurotiomycetes</taxon>
        <taxon>Eurotiomycetidae</taxon>
        <taxon>Eurotiales</taxon>
        <taxon>Trichocomaceae</taxon>
        <taxon>Talaromyces</taxon>
        <taxon>Talaromyces sect. Bacilispori</taxon>
    </lineage>
</organism>